<dbReference type="SUPFAM" id="SSF53474">
    <property type="entry name" value="alpha/beta-Hydrolases"/>
    <property type="match status" value="1"/>
</dbReference>
<dbReference type="InterPro" id="IPR029058">
    <property type="entry name" value="AB_hydrolase_fold"/>
</dbReference>
<accession>A0ABT8XBV2</accession>
<comment type="caution">
    <text evidence="1">The sequence shown here is derived from an EMBL/GenBank/DDBJ whole genome shotgun (WGS) entry which is preliminary data.</text>
</comment>
<protein>
    <submittedName>
        <fullName evidence="1">Uncharacterized protein</fullName>
    </submittedName>
</protein>
<proteinExistence type="predicted"/>
<dbReference type="RefSeq" id="WP_244761162.1">
    <property type="nucleotide sequence ID" value="NZ_JALJCJ010000003.1"/>
</dbReference>
<evidence type="ECO:0000313" key="2">
    <source>
        <dbReference type="Proteomes" id="UP001177080"/>
    </source>
</evidence>
<dbReference type="EMBL" id="WHSC02000003">
    <property type="protein sequence ID" value="MDO6121215.1"/>
    <property type="molecule type" value="Genomic_DNA"/>
</dbReference>
<dbReference type="Proteomes" id="UP001177080">
    <property type="component" value="Unassembled WGS sequence"/>
</dbReference>
<sequence length="480" mass="53401">MNAFQNWSTTRGVSLLSGITPAQYGKTVQDATIPKHLIAAPPVEVALKTWNGDLTRRRINVRADGVTLECFGSPSDKKKLFVFLSAAGRKDAKTKFHRVSWHPWFEGVCLNFEDPTYKALAGKVSTGWFFGTKDKHALPVVADIIRKVQDHYGIANEDICIVGSSAGGFAALWLANALVGATAIAGNPQFYALLWPSAKRYLTAGIDLTSPDYADRVNLDHLELNGRSRYLVIVNAKSKADYQTQLPPFRERMQLGGLKYGLNKRGNLYLYCRSIENKGSITPHNSLEDAKELRTFVDIMNSDLPLATMASMLNMVHEMQYSRYALADKMFFTRLWAGFLSRQNLPIVMPAGPIETNTARLPLKGFRGRVFYELTWAPKGKIAHIALKAEPRKKHLVTTFEAMAKAKLGTYSRQDGLHVLTMGKFPKKLVRKAFAKAVKETASFLISKPSIEQAAPPKRSQGTSATILHKITQFLTSAHR</sequence>
<organism evidence="1 2">
    <name type="scientific">Shinella curvata</name>
    <dbReference type="NCBI Taxonomy" id="1817964"/>
    <lineage>
        <taxon>Bacteria</taxon>
        <taxon>Pseudomonadati</taxon>
        <taxon>Pseudomonadota</taxon>
        <taxon>Alphaproteobacteria</taxon>
        <taxon>Hyphomicrobiales</taxon>
        <taxon>Rhizobiaceae</taxon>
        <taxon>Shinella</taxon>
    </lineage>
</organism>
<dbReference type="Gene3D" id="3.40.50.1820">
    <property type="entry name" value="alpha/beta hydrolase"/>
    <property type="match status" value="1"/>
</dbReference>
<keyword evidence="2" id="KW-1185">Reference proteome</keyword>
<name>A0ABT8XBV2_9HYPH</name>
<evidence type="ECO:0000313" key="1">
    <source>
        <dbReference type="EMBL" id="MDO6121215.1"/>
    </source>
</evidence>
<reference evidence="1" key="1">
    <citation type="submission" date="2022-04" db="EMBL/GenBank/DDBJ databases">
        <title>Shinella lacus sp. nov., a novel member of the genus Shinella from water.</title>
        <authorList>
            <person name="Deng Y."/>
        </authorList>
    </citation>
    <scope>NUCLEOTIDE SEQUENCE</scope>
    <source>
        <strain evidence="1">JCM 31239</strain>
    </source>
</reference>
<gene>
    <name evidence="1" type="ORF">GB928_008475</name>
</gene>